<feature type="region of interest" description="Disordered" evidence="1">
    <location>
        <begin position="35"/>
        <end position="68"/>
    </location>
</feature>
<dbReference type="GO" id="GO:0009002">
    <property type="term" value="F:serine-type D-Ala-D-Ala carboxypeptidase activity"/>
    <property type="evidence" value="ECO:0007669"/>
    <property type="project" value="UniProtKB-EC"/>
</dbReference>
<comment type="caution">
    <text evidence="3">The sequence shown here is derived from an EMBL/GenBank/DDBJ whole genome shotgun (WGS) entry which is preliminary data.</text>
</comment>
<keyword evidence="4" id="KW-1185">Reference proteome</keyword>
<feature type="domain" description="D-alanyl-D-alanine carboxypeptidase-like core" evidence="2">
    <location>
        <begin position="131"/>
        <end position="259"/>
    </location>
</feature>
<dbReference type="EMBL" id="JAGIKZ010000008">
    <property type="protein sequence ID" value="MBP2241218.1"/>
    <property type="molecule type" value="Genomic_DNA"/>
</dbReference>
<dbReference type="PROSITE" id="PS51257">
    <property type="entry name" value="PROKAR_LIPOPROTEIN"/>
    <property type="match status" value="1"/>
</dbReference>
<dbReference type="PANTHER" id="PTHR34385">
    <property type="entry name" value="D-ALANYL-D-ALANINE CARBOXYPEPTIDASE"/>
    <property type="match status" value="1"/>
</dbReference>
<proteinExistence type="predicted"/>
<dbReference type="Gene3D" id="3.30.1380.10">
    <property type="match status" value="1"/>
</dbReference>
<keyword evidence="3" id="KW-0645">Protease</keyword>
<dbReference type="InterPro" id="IPR058193">
    <property type="entry name" value="VanY/YodJ_core_dom"/>
</dbReference>
<keyword evidence="3" id="KW-0121">Carboxypeptidase</keyword>
<feature type="compositionally biased region" description="Basic and acidic residues" evidence="1">
    <location>
        <begin position="46"/>
        <end position="66"/>
    </location>
</feature>
<name>A0ABS4RE82_9BACI</name>
<reference evidence="3 4" key="1">
    <citation type="submission" date="2021-03" db="EMBL/GenBank/DDBJ databases">
        <title>Genomic Encyclopedia of Type Strains, Phase IV (KMG-IV): sequencing the most valuable type-strain genomes for metagenomic binning, comparative biology and taxonomic classification.</title>
        <authorList>
            <person name="Goeker M."/>
        </authorList>
    </citation>
    <scope>NUCLEOTIDE SEQUENCE [LARGE SCALE GENOMIC DNA]</scope>
    <source>
        <strain evidence="3 4">DSM 26675</strain>
    </source>
</reference>
<protein>
    <submittedName>
        <fullName evidence="3">D-alanyl-D-alanine carboxypeptidase</fullName>
        <ecNumber evidence="3">3.4.16.4</ecNumber>
    </submittedName>
</protein>
<evidence type="ECO:0000313" key="4">
    <source>
        <dbReference type="Proteomes" id="UP001519293"/>
    </source>
</evidence>
<dbReference type="InterPro" id="IPR009045">
    <property type="entry name" value="Zn_M74/Hedgehog-like"/>
</dbReference>
<dbReference type="CDD" id="cd14852">
    <property type="entry name" value="LD-carboxypeptidase"/>
    <property type="match status" value="1"/>
</dbReference>
<dbReference type="RefSeq" id="WP_066395111.1">
    <property type="nucleotide sequence ID" value="NZ_JAGIKZ010000008.1"/>
</dbReference>
<dbReference type="Pfam" id="PF02557">
    <property type="entry name" value="VanY"/>
    <property type="match status" value="1"/>
</dbReference>
<dbReference type="InterPro" id="IPR052179">
    <property type="entry name" value="DD-CPase-like"/>
</dbReference>
<accession>A0ABS4RE82</accession>
<evidence type="ECO:0000313" key="3">
    <source>
        <dbReference type="EMBL" id="MBP2241218.1"/>
    </source>
</evidence>
<dbReference type="Proteomes" id="UP001519293">
    <property type="component" value="Unassembled WGS sequence"/>
</dbReference>
<evidence type="ECO:0000256" key="1">
    <source>
        <dbReference type="SAM" id="MobiDB-lite"/>
    </source>
</evidence>
<organism evidence="3 4">
    <name type="scientific">Cytobacillus eiseniae</name>
    <dbReference type="NCBI Taxonomy" id="762947"/>
    <lineage>
        <taxon>Bacteria</taxon>
        <taxon>Bacillati</taxon>
        <taxon>Bacillota</taxon>
        <taxon>Bacilli</taxon>
        <taxon>Bacillales</taxon>
        <taxon>Bacillaceae</taxon>
        <taxon>Cytobacillus</taxon>
    </lineage>
</organism>
<gene>
    <name evidence="3" type="ORF">J2Z40_001780</name>
</gene>
<dbReference type="InterPro" id="IPR003709">
    <property type="entry name" value="VanY-like_core_dom"/>
</dbReference>
<dbReference type="SUPFAM" id="SSF55166">
    <property type="entry name" value="Hedgehog/DD-peptidase"/>
    <property type="match status" value="1"/>
</dbReference>
<dbReference type="PANTHER" id="PTHR34385:SF1">
    <property type="entry name" value="PEPTIDOGLYCAN L-ALANYL-D-GLUTAMATE ENDOPEPTIDASE CWLK"/>
    <property type="match status" value="1"/>
</dbReference>
<evidence type="ECO:0000259" key="2">
    <source>
        <dbReference type="Pfam" id="PF02557"/>
    </source>
</evidence>
<keyword evidence="3" id="KW-0378">Hydrolase</keyword>
<sequence length="283" mass="31847">MKKAIGLSILLTVLLSGCSQLDSILDRIPFLQKDNSSESASVSNENDQKKNEGTVEKINEETKQPEEGVPTLDSAFFNEVKVVDGKNVIQNPTNIMVLVNKEFMLPNVYEPEDLVRPNVLFSFGDEEVEKSYMRKDAATALETMFEAAKTEGMHLFAVSGYRSYSRQMTVYNNEVAKFGEEIAALSVAVPGSSEHQTGLTMDLSSQSAKFELSEQFGETSEGKWMADNAHKYGFILRYPKGKEGITGYQYEPWHFRYVGIETATIMYKNDWTLEEYFGAVKKI</sequence>
<dbReference type="EC" id="3.4.16.4" evidence="3"/>